<comment type="caution">
    <text evidence="1">The sequence shown here is derived from an EMBL/GenBank/DDBJ whole genome shotgun (WGS) entry which is preliminary data.</text>
</comment>
<dbReference type="OrthoDB" id="2251053at2759"/>
<accession>A0A8H7VBU1</accession>
<keyword evidence="2" id="KW-1185">Reference proteome</keyword>
<gene>
    <name evidence="1" type="ORF">INT45_000705</name>
</gene>
<protein>
    <submittedName>
        <fullName evidence="1">Uncharacterized protein</fullName>
    </submittedName>
</protein>
<evidence type="ECO:0000313" key="2">
    <source>
        <dbReference type="Proteomes" id="UP000646827"/>
    </source>
</evidence>
<dbReference type="Proteomes" id="UP000646827">
    <property type="component" value="Unassembled WGS sequence"/>
</dbReference>
<name>A0A8H7VBU1_9FUNG</name>
<organism evidence="1 2">
    <name type="scientific">Circinella minor</name>
    <dbReference type="NCBI Taxonomy" id="1195481"/>
    <lineage>
        <taxon>Eukaryota</taxon>
        <taxon>Fungi</taxon>
        <taxon>Fungi incertae sedis</taxon>
        <taxon>Mucoromycota</taxon>
        <taxon>Mucoromycotina</taxon>
        <taxon>Mucoromycetes</taxon>
        <taxon>Mucorales</taxon>
        <taxon>Lichtheimiaceae</taxon>
        <taxon>Circinella</taxon>
    </lineage>
</organism>
<dbReference type="EMBL" id="JAEPRB010000298">
    <property type="protein sequence ID" value="KAG2217431.1"/>
    <property type="molecule type" value="Genomic_DNA"/>
</dbReference>
<sequence length="157" mass="17746">MPTVGEYNAAREQRNAERTVAVEQENAQHRVLKMEDRIGVLEAQKAGLAQQEAPWVVDQVGTAIPKGNNEANSDAINKKRTVSASDSVMNRKMGHRVDVKYATCDAEIGCIEIGKRHDQTKEMKGGLVKMTLIMHDILINWQQLKRHFKKCMFLDML</sequence>
<evidence type="ECO:0000313" key="1">
    <source>
        <dbReference type="EMBL" id="KAG2217431.1"/>
    </source>
</evidence>
<reference evidence="1 2" key="1">
    <citation type="submission" date="2020-12" db="EMBL/GenBank/DDBJ databases">
        <title>Metabolic potential, ecology and presence of endohyphal bacteria is reflected in genomic diversity of Mucoromycotina.</title>
        <authorList>
            <person name="Muszewska A."/>
            <person name="Okrasinska A."/>
            <person name="Steczkiewicz K."/>
            <person name="Drgas O."/>
            <person name="Orlowska M."/>
            <person name="Perlinska-Lenart U."/>
            <person name="Aleksandrzak-Piekarczyk T."/>
            <person name="Szatraj K."/>
            <person name="Zielenkiewicz U."/>
            <person name="Pilsyk S."/>
            <person name="Malc E."/>
            <person name="Mieczkowski P."/>
            <person name="Kruszewska J.S."/>
            <person name="Biernat P."/>
            <person name="Pawlowska J."/>
        </authorList>
    </citation>
    <scope>NUCLEOTIDE SEQUENCE [LARGE SCALE GENOMIC DNA]</scope>
    <source>
        <strain evidence="1 2">CBS 142.35</strain>
    </source>
</reference>
<dbReference type="AlphaFoldDB" id="A0A8H7VBU1"/>
<proteinExistence type="predicted"/>